<dbReference type="Proteomes" id="UP000621510">
    <property type="component" value="Unassembled WGS sequence"/>
</dbReference>
<accession>A0ABS1Q9A4</accession>
<name>A0ABS1Q9A4_9ACTN</name>
<proteinExistence type="predicted"/>
<organism evidence="1 2">
    <name type="scientific">Streptomyces endocoffeicus</name>
    <dbReference type="NCBI Taxonomy" id="2898945"/>
    <lineage>
        <taxon>Bacteria</taxon>
        <taxon>Bacillati</taxon>
        <taxon>Actinomycetota</taxon>
        <taxon>Actinomycetes</taxon>
        <taxon>Kitasatosporales</taxon>
        <taxon>Streptomycetaceae</taxon>
        <taxon>Streptomyces</taxon>
    </lineage>
</organism>
<evidence type="ECO:0000313" key="2">
    <source>
        <dbReference type="Proteomes" id="UP000621510"/>
    </source>
</evidence>
<reference evidence="1 2" key="1">
    <citation type="submission" date="2021-01" db="EMBL/GenBank/DDBJ databases">
        <title>WGS of actinomycetes isolated from Thailand.</title>
        <authorList>
            <person name="Thawai C."/>
        </authorList>
    </citation>
    <scope>NUCLEOTIDE SEQUENCE [LARGE SCALE GENOMIC DNA]</scope>
    <source>
        <strain evidence="1 2">CA3R110</strain>
    </source>
</reference>
<protein>
    <submittedName>
        <fullName evidence="1">Uncharacterized protein</fullName>
    </submittedName>
</protein>
<dbReference type="RefSeq" id="WP_201858685.1">
    <property type="nucleotide sequence ID" value="NZ_JAERRG010000074.1"/>
</dbReference>
<dbReference type="EMBL" id="JAERRG010000074">
    <property type="protein sequence ID" value="MBL1120939.1"/>
    <property type="molecule type" value="Genomic_DNA"/>
</dbReference>
<comment type="caution">
    <text evidence="1">The sequence shown here is derived from an EMBL/GenBank/DDBJ whole genome shotgun (WGS) entry which is preliminary data.</text>
</comment>
<evidence type="ECO:0000313" key="1">
    <source>
        <dbReference type="EMBL" id="MBL1120939.1"/>
    </source>
</evidence>
<sequence>MAYKHLGVDLFVAGFLDRLKGVVYFGRKFLPLVRDLEAAGSLAELAAEPVTV</sequence>
<gene>
    <name evidence="1" type="ORF">JK364_53145</name>
</gene>
<keyword evidence="2" id="KW-1185">Reference proteome</keyword>